<gene>
    <name evidence="1" type="ORF">SAMN04488111_3277</name>
</gene>
<dbReference type="AlphaFoldDB" id="A0A238ZFD6"/>
<evidence type="ECO:0000313" key="1">
    <source>
        <dbReference type="EMBL" id="SNR81701.1"/>
    </source>
</evidence>
<dbReference type="InterPro" id="IPR026341">
    <property type="entry name" value="T9SS_type_B"/>
</dbReference>
<proteinExistence type="predicted"/>
<dbReference type="InterPro" id="IPR035986">
    <property type="entry name" value="PKD_dom_sf"/>
</dbReference>
<keyword evidence="2" id="KW-1185">Reference proteome</keyword>
<dbReference type="NCBIfam" id="TIGR04131">
    <property type="entry name" value="Bac_Flav_CTERM"/>
    <property type="match status" value="1"/>
</dbReference>
<dbReference type="Pfam" id="PF13585">
    <property type="entry name" value="CHU_C"/>
    <property type="match status" value="1"/>
</dbReference>
<dbReference type="OrthoDB" id="1391397at2"/>
<dbReference type="RefSeq" id="WP_141107327.1">
    <property type="nucleotide sequence ID" value="NZ_FZNX01000006.1"/>
</dbReference>
<dbReference type="CDD" id="cd00146">
    <property type="entry name" value="PKD"/>
    <property type="match status" value="1"/>
</dbReference>
<dbReference type="EMBL" id="FZNX01000006">
    <property type="protein sequence ID" value="SNR81701.1"/>
    <property type="molecule type" value="Genomic_DNA"/>
</dbReference>
<name>A0A238ZFD6_9FLAO</name>
<evidence type="ECO:0000313" key="2">
    <source>
        <dbReference type="Proteomes" id="UP000198412"/>
    </source>
</evidence>
<dbReference type="SUPFAM" id="SSF49299">
    <property type="entry name" value="PKD domain"/>
    <property type="match status" value="1"/>
</dbReference>
<accession>A0A238ZFD6</accession>
<reference evidence="2" key="1">
    <citation type="submission" date="2017-06" db="EMBL/GenBank/DDBJ databases">
        <authorList>
            <person name="Varghese N."/>
            <person name="Submissions S."/>
        </authorList>
    </citation>
    <scope>NUCLEOTIDE SEQUENCE [LARGE SCALE GENOMIC DNA]</scope>
    <source>
        <strain evidence="2">DSM 27993</strain>
    </source>
</reference>
<sequence>DVTTPGDYEVTVTDSDNGCSATTSLTVEQDNTVVVAVITGNEELTCTTTSVTLNASESTVQGTNVSFIWGTGDGTASINVDSPGDYTVTVTNNDTGCSDSETVTVTQNISDPTVMVSISGDEELTCLNTSVTLILESTVQGSASYLWSTGEESETIVVTEPGSYSVIITDSDNGCSATSESVIITEVVVEPETKVVDICADIRYADNVENLESINLSELLDIAEAYPGGEWSGEGMNGDNPNFNIGEFIVDQVEPLEFNFIYTVTVGKCEVVSYLTVAKPCFVLACSTGDLEISKVVTSNNDGFNDQFEITGVEGCGFTFDIQIFNRWGKMVYQSNNYQNNWRGYANTGGSTIGSSTTLPTGTYYYIVNVLNSGFKPITGYIYLGTN</sequence>
<dbReference type="InterPro" id="IPR013783">
    <property type="entry name" value="Ig-like_fold"/>
</dbReference>
<protein>
    <submittedName>
        <fullName evidence="1">Gliding motility-associated C-terminal domain-containing protein</fullName>
    </submittedName>
</protein>
<dbReference type="Gene3D" id="2.60.40.10">
    <property type="entry name" value="Immunoglobulins"/>
    <property type="match status" value="1"/>
</dbReference>
<organism evidence="1 2">
    <name type="scientific">Lutibacter flavus</name>
    <dbReference type="NCBI Taxonomy" id="691689"/>
    <lineage>
        <taxon>Bacteria</taxon>
        <taxon>Pseudomonadati</taxon>
        <taxon>Bacteroidota</taxon>
        <taxon>Flavobacteriia</taxon>
        <taxon>Flavobacteriales</taxon>
        <taxon>Flavobacteriaceae</taxon>
        <taxon>Lutibacter</taxon>
    </lineage>
</organism>
<dbReference type="Proteomes" id="UP000198412">
    <property type="component" value="Unassembled WGS sequence"/>
</dbReference>
<feature type="non-terminal residue" evidence="1">
    <location>
        <position position="1"/>
    </location>
</feature>